<dbReference type="GO" id="GO:0007165">
    <property type="term" value="P:signal transduction"/>
    <property type="evidence" value="ECO:0007669"/>
    <property type="project" value="InterPro"/>
</dbReference>
<sequence>MLKSNAFASQTDSYKSSQSKVFSRSIRTQLLFAVNLPLVVLVTVFLVYDYNRMMGERVIDMHLALEEEAKTLLPAITRLSKGGTHDVQQYIDSVCEQMQTEKSPGHHIAVQTPSETLQATSHGRESPEMLAALHRAGDSSTGRASISNQEFVVGTAKSNKFIVYVAERLSNVKHRVRQAAIRRLSGILIAFVSVALLVNILLLRAVTHPVQKLVATVQQIGRGLFDVKFDSFNNAEMDYLATEINTMSQSLASADRNRKMQMAKAREIQQNLLPKNISSVSLRIAQLFEPAEDIGGDFYDILSLHDGSWLICVADVTGHGIPAAMSAAMLKTVLLQAVETQVSPATLLDVVNRRFVAVSLMEDFVSMTLIRVEPSVGQFQYASAGHEPAWLASSEGVLQELTSTGLLVGIDEYATWEEVDFLASTGTRLLLVTDGLSETFNSQGEMFGRARIAQLFNESRKLTIEQTIQRIDEAVRDFRGIASQQDDVTVVLVEMS</sequence>
<feature type="domain" description="PPM-type phosphatase" evidence="4">
    <location>
        <begin position="276"/>
        <end position="495"/>
    </location>
</feature>
<keyword evidence="2" id="KW-0472">Membrane</keyword>
<dbReference type="SUPFAM" id="SSF81606">
    <property type="entry name" value="PP2C-like"/>
    <property type="match status" value="1"/>
</dbReference>
<dbReference type="AlphaFoldDB" id="A0A5B9QDU7"/>
<keyword evidence="6" id="KW-1185">Reference proteome</keyword>
<dbReference type="Gene3D" id="3.60.40.10">
    <property type="entry name" value="PPM-type phosphatase domain"/>
    <property type="match status" value="1"/>
</dbReference>
<evidence type="ECO:0000256" key="1">
    <source>
        <dbReference type="ARBA" id="ARBA00022801"/>
    </source>
</evidence>
<dbReference type="Proteomes" id="UP000323917">
    <property type="component" value="Chromosome"/>
</dbReference>
<dbReference type="SMART" id="SM00304">
    <property type="entry name" value="HAMP"/>
    <property type="match status" value="1"/>
</dbReference>
<dbReference type="InterPro" id="IPR003660">
    <property type="entry name" value="HAMP_dom"/>
</dbReference>
<dbReference type="SUPFAM" id="SSF158472">
    <property type="entry name" value="HAMP domain-like"/>
    <property type="match status" value="1"/>
</dbReference>
<gene>
    <name evidence="5" type="primary">rsbU_2</name>
    <name evidence="5" type="ORF">Pr1d_31110</name>
</gene>
<evidence type="ECO:0000313" key="6">
    <source>
        <dbReference type="Proteomes" id="UP000323917"/>
    </source>
</evidence>
<organism evidence="5 6">
    <name type="scientific">Bythopirellula goksoeyrii</name>
    <dbReference type="NCBI Taxonomy" id="1400387"/>
    <lineage>
        <taxon>Bacteria</taxon>
        <taxon>Pseudomonadati</taxon>
        <taxon>Planctomycetota</taxon>
        <taxon>Planctomycetia</taxon>
        <taxon>Pirellulales</taxon>
        <taxon>Lacipirellulaceae</taxon>
        <taxon>Bythopirellula</taxon>
    </lineage>
</organism>
<feature type="transmembrane region" description="Helical" evidence="2">
    <location>
        <begin position="184"/>
        <end position="203"/>
    </location>
</feature>
<dbReference type="GO" id="GO:0016020">
    <property type="term" value="C:membrane"/>
    <property type="evidence" value="ECO:0007669"/>
    <property type="project" value="InterPro"/>
</dbReference>
<dbReference type="GO" id="GO:0016791">
    <property type="term" value="F:phosphatase activity"/>
    <property type="evidence" value="ECO:0007669"/>
    <property type="project" value="TreeGrafter"/>
</dbReference>
<evidence type="ECO:0000313" key="5">
    <source>
        <dbReference type="EMBL" id="QEG35805.1"/>
    </source>
</evidence>
<dbReference type="PANTHER" id="PTHR43156">
    <property type="entry name" value="STAGE II SPORULATION PROTEIN E-RELATED"/>
    <property type="match status" value="1"/>
</dbReference>
<feature type="domain" description="HAMP" evidence="3">
    <location>
        <begin position="204"/>
        <end position="256"/>
    </location>
</feature>
<feature type="transmembrane region" description="Helical" evidence="2">
    <location>
        <begin position="30"/>
        <end position="48"/>
    </location>
</feature>
<dbReference type="InterPro" id="IPR036457">
    <property type="entry name" value="PPM-type-like_dom_sf"/>
</dbReference>
<keyword evidence="2" id="KW-0812">Transmembrane</keyword>
<dbReference type="PANTHER" id="PTHR43156:SF2">
    <property type="entry name" value="STAGE II SPORULATION PROTEIN E"/>
    <property type="match status" value="1"/>
</dbReference>
<evidence type="ECO:0000259" key="4">
    <source>
        <dbReference type="PROSITE" id="PS51746"/>
    </source>
</evidence>
<dbReference type="EMBL" id="CP042913">
    <property type="protein sequence ID" value="QEG35805.1"/>
    <property type="molecule type" value="Genomic_DNA"/>
</dbReference>
<dbReference type="EC" id="3.1.3.3" evidence="5"/>
<accession>A0A5B9QDU7</accession>
<dbReference type="KEGG" id="bgok:Pr1d_31110"/>
<dbReference type="Pfam" id="PF00672">
    <property type="entry name" value="HAMP"/>
    <property type="match status" value="1"/>
</dbReference>
<dbReference type="InterPro" id="IPR052016">
    <property type="entry name" value="Bact_Sigma-Reg"/>
</dbReference>
<keyword evidence="1 5" id="KW-0378">Hydrolase</keyword>
<dbReference type="OrthoDB" id="247273at2"/>
<name>A0A5B9QDU7_9BACT</name>
<dbReference type="PROSITE" id="PS51746">
    <property type="entry name" value="PPM_2"/>
    <property type="match status" value="1"/>
</dbReference>
<evidence type="ECO:0000256" key="2">
    <source>
        <dbReference type="SAM" id="Phobius"/>
    </source>
</evidence>
<dbReference type="SMART" id="SM00331">
    <property type="entry name" value="PP2C_SIG"/>
    <property type="match status" value="1"/>
</dbReference>
<dbReference type="PROSITE" id="PS50885">
    <property type="entry name" value="HAMP"/>
    <property type="match status" value="1"/>
</dbReference>
<evidence type="ECO:0000259" key="3">
    <source>
        <dbReference type="PROSITE" id="PS50885"/>
    </source>
</evidence>
<dbReference type="Gene3D" id="6.10.340.10">
    <property type="match status" value="1"/>
</dbReference>
<proteinExistence type="predicted"/>
<dbReference type="Pfam" id="PF07228">
    <property type="entry name" value="SpoIIE"/>
    <property type="match status" value="1"/>
</dbReference>
<protein>
    <submittedName>
        <fullName evidence="5">Phosphoserine phosphatase RsbU</fullName>
        <ecNumber evidence="5">3.1.3.3</ecNumber>
    </submittedName>
</protein>
<reference evidence="5 6" key="1">
    <citation type="submission" date="2019-08" db="EMBL/GenBank/DDBJ databases">
        <title>Deep-cultivation of Planctomycetes and their phenomic and genomic characterization uncovers novel biology.</title>
        <authorList>
            <person name="Wiegand S."/>
            <person name="Jogler M."/>
            <person name="Boedeker C."/>
            <person name="Pinto D."/>
            <person name="Vollmers J."/>
            <person name="Rivas-Marin E."/>
            <person name="Kohn T."/>
            <person name="Peeters S.H."/>
            <person name="Heuer A."/>
            <person name="Rast P."/>
            <person name="Oberbeckmann S."/>
            <person name="Bunk B."/>
            <person name="Jeske O."/>
            <person name="Meyerdierks A."/>
            <person name="Storesund J.E."/>
            <person name="Kallscheuer N."/>
            <person name="Luecker S."/>
            <person name="Lage O.M."/>
            <person name="Pohl T."/>
            <person name="Merkel B.J."/>
            <person name="Hornburger P."/>
            <person name="Mueller R.-W."/>
            <person name="Bruemmer F."/>
            <person name="Labrenz M."/>
            <person name="Spormann A.M."/>
            <person name="Op den Camp H."/>
            <person name="Overmann J."/>
            <person name="Amann R."/>
            <person name="Jetten M.S.M."/>
            <person name="Mascher T."/>
            <person name="Medema M.H."/>
            <person name="Devos D.P."/>
            <person name="Kaster A.-K."/>
            <person name="Ovreas L."/>
            <person name="Rohde M."/>
            <person name="Galperin M.Y."/>
            <person name="Jogler C."/>
        </authorList>
    </citation>
    <scope>NUCLEOTIDE SEQUENCE [LARGE SCALE GENOMIC DNA]</scope>
    <source>
        <strain evidence="5 6">Pr1d</strain>
    </source>
</reference>
<dbReference type="InterPro" id="IPR001932">
    <property type="entry name" value="PPM-type_phosphatase-like_dom"/>
</dbReference>
<dbReference type="CDD" id="cd06225">
    <property type="entry name" value="HAMP"/>
    <property type="match status" value="1"/>
</dbReference>
<keyword evidence="2" id="KW-1133">Transmembrane helix</keyword>